<organism evidence="3">
    <name type="scientific">Kwoniella dejecticola CBS 10117</name>
    <dbReference type="NCBI Taxonomy" id="1296121"/>
    <lineage>
        <taxon>Eukaryota</taxon>
        <taxon>Fungi</taxon>
        <taxon>Dikarya</taxon>
        <taxon>Basidiomycota</taxon>
        <taxon>Agaricomycotina</taxon>
        <taxon>Tremellomycetes</taxon>
        <taxon>Tremellales</taxon>
        <taxon>Cryptococcaceae</taxon>
        <taxon>Kwoniella</taxon>
    </lineage>
</organism>
<evidence type="ECO:0000313" key="3">
    <source>
        <dbReference type="EMBL" id="OBR83972.1"/>
    </source>
</evidence>
<evidence type="ECO:0000313" key="5">
    <source>
        <dbReference type="Proteomes" id="UP000078595"/>
    </source>
</evidence>
<dbReference type="GO" id="GO:0016787">
    <property type="term" value="F:hydrolase activity"/>
    <property type="evidence" value="ECO:0007669"/>
    <property type="project" value="UniProtKB-KW"/>
</dbReference>
<reference evidence="4" key="3">
    <citation type="submission" date="2024-02" db="EMBL/GenBank/DDBJ databases">
        <title>Comparative genomics of Cryptococcus and Kwoniella reveals pathogenesis evolution and contrasting modes of karyotype evolution via chromosome fusion or intercentromeric recombination.</title>
        <authorList>
            <person name="Coelho M.A."/>
            <person name="David-Palma M."/>
            <person name="Shea T."/>
            <person name="Bowers K."/>
            <person name="McGinley-Smith S."/>
            <person name="Mohammad A.W."/>
            <person name="Gnirke A."/>
            <person name="Yurkov A.M."/>
            <person name="Nowrousian M."/>
            <person name="Sun S."/>
            <person name="Cuomo C.A."/>
            <person name="Heitman J."/>
        </authorList>
    </citation>
    <scope>NUCLEOTIDE SEQUENCE</scope>
    <source>
        <strain evidence="4">CBS 10117</strain>
    </source>
</reference>
<dbReference type="Pfam" id="PF07859">
    <property type="entry name" value="Abhydrolase_3"/>
    <property type="match status" value="1"/>
</dbReference>
<dbReference type="PANTHER" id="PTHR48081">
    <property type="entry name" value="AB HYDROLASE SUPERFAMILY PROTEIN C4A8.06C"/>
    <property type="match status" value="1"/>
</dbReference>
<dbReference type="SUPFAM" id="SSF53474">
    <property type="entry name" value="alpha/beta-Hydrolases"/>
    <property type="match status" value="1"/>
</dbReference>
<dbReference type="VEuPathDB" id="FungiDB:I303_06259"/>
<dbReference type="OrthoDB" id="408631at2759"/>
<evidence type="ECO:0000313" key="4">
    <source>
        <dbReference type="EMBL" id="WWC63635.1"/>
    </source>
</evidence>
<proteinExistence type="predicted"/>
<dbReference type="AlphaFoldDB" id="A0A1A6A1N5"/>
<dbReference type="STRING" id="1296121.A0A1A6A1N5"/>
<dbReference type="Gene3D" id="3.40.50.1820">
    <property type="entry name" value="alpha/beta hydrolase"/>
    <property type="match status" value="1"/>
</dbReference>
<dbReference type="GeneID" id="28969958"/>
<sequence>MAECIQDATASIPSRWSRLLQAKALRIAASLGHSLQHYACPMAPSPSKTEYIDATFGSAQSKRAIRLDIYSPPEPKVESEHESSSNNPKFSSTERPCLMIFHGGGFVIGQGTDDARFAQAAMSKLGAVVVGISYRLAPEYPFPIPVEDCVSSILHIATDDNAARYGIDRDTIILSGFSAGGNLALASLHLLHSLKSPTLNPNEWGYTIPVGSGIEIPNIRGIILFYPLLDYTIPREIKTQNLPRPEYALPASLTQLFDASYLPRSQGDARGVALVDRRDIRLSPALASDELVKALPPVWVTVCEHDMLRQEGLDFANRLKSLGKKVGLSEVQGEKHGWDKPPPISPKASVLEEYNKALDAARMWLA</sequence>
<accession>A0A1A6A1N5</accession>
<dbReference type="KEGG" id="kdj:28969958"/>
<dbReference type="EMBL" id="CP144536">
    <property type="protein sequence ID" value="WWC63635.1"/>
    <property type="molecule type" value="Genomic_DNA"/>
</dbReference>
<dbReference type="Proteomes" id="UP000078595">
    <property type="component" value="Chromosome 7"/>
</dbReference>
<dbReference type="RefSeq" id="XP_018261814.1">
    <property type="nucleotide sequence ID" value="XM_018409541.1"/>
</dbReference>
<reference evidence="3" key="1">
    <citation type="submission" date="2013-07" db="EMBL/GenBank/DDBJ databases">
        <title>The Genome Sequence of Cryptococcus dejecticola CBS10117.</title>
        <authorList>
            <consortium name="The Broad Institute Genome Sequencing Platform"/>
            <person name="Cuomo C."/>
            <person name="Litvintseva A."/>
            <person name="Chen Y."/>
            <person name="Heitman J."/>
            <person name="Sun S."/>
            <person name="Springer D."/>
            <person name="Dromer F."/>
            <person name="Young S.K."/>
            <person name="Zeng Q."/>
            <person name="Gargeya S."/>
            <person name="Fitzgerald M."/>
            <person name="Abouelleil A."/>
            <person name="Alvarado L."/>
            <person name="Berlin A.M."/>
            <person name="Chapman S.B."/>
            <person name="Dewar J."/>
            <person name="Goldberg J."/>
            <person name="Griggs A."/>
            <person name="Gujja S."/>
            <person name="Hansen M."/>
            <person name="Howarth C."/>
            <person name="Imamovic A."/>
            <person name="Larimer J."/>
            <person name="McCowan C."/>
            <person name="Murphy C."/>
            <person name="Pearson M."/>
            <person name="Priest M."/>
            <person name="Roberts A."/>
            <person name="Saif S."/>
            <person name="Shea T."/>
            <person name="Sykes S."/>
            <person name="Wortman J."/>
            <person name="Nusbaum C."/>
            <person name="Birren B."/>
        </authorList>
    </citation>
    <scope>NUCLEOTIDE SEQUENCE [LARGE SCALE GENOMIC DNA]</scope>
    <source>
        <strain evidence="3">CBS 10117</strain>
    </source>
</reference>
<name>A0A1A6A1N5_9TREE</name>
<keyword evidence="5" id="KW-1185">Reference proteome</keyword>
<dbReference type="InterPro" id="IPR050300">
    <property type="entry name" value="GDXG_lipolytic_enzyme"/>
</dbReference>
<reference evidence="4" key="2">
    <citation type="submission" date="2013-07" db="EMBL/GenBank/DDBJ databases">
        <authorList>
            <consortium name="The Broad Institute Genome Sequencing Platform"/>
            <person name="Cuomo C."/>
            <person name="Litvintseva A."/>
            <person name="Chen Y."/>
            <person name="Heitman J."/>
            <person name="Sun S."/>
            <person name="Springer D."/>
            <person name="Dromer F."/>
            <person name="Young S.K."/>
            <person name="Zeng Q."/>
            <person name="Gargeya S."/>
            <person name="Fitzgerald M."/>
            <person name="Abouelleil A."/>
            <person name="Alvarado L."/>
            <person name="Berlin A.M."/>
            <person name="Chapman S.B."/>
            <person name="Dewar J."/>
            <person name="Goldberg J."/>
            <person name="Griggs A."/>
            <person name="Gujja S."/>
            <person name="Hansen M."/>
            <person name="Howarth C."/>
            <person name="Imamovic A."/>
            <person name="Larimer J."/>
            <person name="McCowan C."/>
            <person name="Murphy C."/>
            <person name="Pearson M."/>
            <person name="Priest M."/>
            <person name="Roberts A."/>
            <person name="Saif S."/>
            <person name="Shea T."/>
            <person name="Sykes S."/>
            <person name="Wortman J."/>
            <person name="Nusbaum C."/>
            <person name="Birren B."/>
        </authorList>
    </citation>
    <scope>NUCLEOTIDE SEQUENCE</scope>
    <source>
        <strain evidence="4">CBS 10117</strain>
    </source>
</reference>
<dbReference type="PANTHER" id="PTHR48081:SF8">
    <property type="entry name" value="ALPHA_BETA HYDROLASE FOLD-3 DOMAIN-CONTAINING PROTEIN-RELATED"/>
    <property type="match status" value="1"/>
</dbReference>
<evidence type="ECO:0000256" key="1">
    <source>
        <dbReference type="ARBA" id="ARBA00022801"/>
    </source>
</evidence>
<gene>
    <name evidence="3" type="ORF">I303_06259</name>
    <name evidence="4" type="ORF">I303_106240</name>
</gene>
<feature type="domain" description="Alpha/beta hydrolase fold-3" evidence="2">
    <location>
        <begin position="98"/>
        <end position="338"/>
    </location>
</feature>
<keyword evidence="1" id="KW-0378">Hydrolase</keyword>
<dbReference type="EMBL" id="KI894033">
    <property type="protein sequence ID" value="OBR83972.1"/>
    <property type="molecule type" value="Genomic_DNA"/>
</dbReference>
<protein>
    <recommendedName>
        <fullName evidence="2">Alpha/beta hydrolase fold-3 domain-containing protein</fullName>
    </recommendedName>
</protein>
<dbReference type="InterPro" id="IPR013094">
    <property type="entry name" value="AB_hydrolase_3"/>
</dbReference>
<dbReference type="InterPro" id="IPR029058">
    <property type="entry name" value="AB_hydrolase_fold"/>
</dbReference>
<evidence type="ECO:0000259" key="2">
    <source>
        <dbReference type="Pfam" id="PF07859"/>
    </source>
</evidence>